<sequence length="933" mass="107696">MSTQPKPDVFERLKRKKSIIKKTAIVSAIFFQLNRDETGAYIAVVDKNGKEIQANYENYNGHVRELLKAIENIRDKNNFRIDWENPENRVYLAEHEYLLYSLQRCDNLVSPKRKPIKFAGGSPSGNETAKVIVCLNEADGLINSRIVFSIHGDTFEGFSFLNEAFILVENRIYQIQPLGENFGNLLVFNTTFLPINLEKYLSLVYSYFENISVSYEDYKPITGEPRQTQPTIIFEKVDVDNSLYMRISISLPGFDAEFFDNYDISKIASLNELEKKIVVSDLVGKEIYDCFVEIEKLLKRYKKSLKDKNDYFFEDNLFIVEESLAREFVYKELPNLISQFAILGAEKLKSYRIKAVTPKLSLSMSHGIDFLEGDVNMEIEGESFSLFDALNQYKKSSYIELSDGSHAIINANYINKLQRIFKKQKENVKISFFDLPIIEELIDEKIAQESFKRSREIFLGFNTLKEAQLDFPQLNGELREYQRQGYKWIKYLQQHSLGGCLADDMGLGKTIQAIALFASIYPDEKKPSLILMPKTLLFNWANELEKFSPQLSYFIHHGSNRNLSDAKTSQIILTTYATMRNDIEEFKEEEFHYIILDESQNIKNLNSQVSKAVMLLNSNHRLALSGTPIENNLSELYALFRFLNPSMFGSIDDFNHYYTLPIQKDGDKDAMHELKKKIYPFILRRVKKDVLQDLPDKVEQTLFVEMSSEQGAFYEQRRRFYYHAVKSQIAQNGIAKSQFFILQALSELRQIASIPETKTDGRIISPKREVIMENILDVIANGHKVLVFANFLDVLDCLAQDMEKEGIDYLLMTGATRDRKSMVEKFQNDDTYKVFLMTLKTGGIGLNLTAADYIFIFDPWWNKSAENQAIDRAHRIGQDKTVFSYKLITKDTIEEKMLQLQGLKSELFESLISTDGASIKSLDEKDVEFVLGL</sequence>
<comment type="caution">
    <text evidence="4">The sequence shown here is derived from an EMBL/GenBank/DDBJ whole genome shotgun (WGS) entry which is preliminary data.</text>
</comment>
<feature type="domain" description="Helicase C-terminal" evidence="3">
    <location>
        <begin position="771"/>
        <end position="919"/>
    </location>
</feature>
<dbReference type="InterPro" id="IPR001650">
    <property type="entry name" value="Helicase_C-like"/>
</dbReference>
<organism evidence="4 5">
    <name type="scientific">Candidatus Desantisbacteria bacterium CG23_combo_of_CG06-09_8_20_14_all_40_23</name>
    <dbReference type="NCBI Taxonomy" id="1974550"/>
    <lineage>
        <taxon>Bacteria</taxon>
        <taxon>Candidatus Desantisiibacteriota</taxon>
    </lineage>
</organism>
<gene>
    <name evidence="4" type="ORF">COX18_01145</name>
</gene>
<dbReference type="AlphaFoldDB" id="A0A2H0ABG6"/>
<dbReference type="GO" id="GO:0016787">
    <property type="term" value="F:hydrolase activity"/>
    <property type="evidence" value="ECO:0007669"/>
    <property type="project" value="UniProtKB-KW"/>
</dbReference>
<evidence type="ECO:0000259" key="3">
    <source>
        <dbReference type="PROSITE" id="PS51194"/>
    </source>
</evidence>
<dbReference type="Pfam" id="PF00176">
    <property type="entry name" value="SNF2-rel_dom"/>
    <property type="match status" value="1"/>
</dbReference>
<dbReference type="PANTHER" id="PTHR10799">
    <property type="entry name" value="SNF2/RAD54 HELICASE FAMILY"/>
    <property type="match status" value="1"/>
</dbReference>
<keyword evidence="1" id="KW-0378">Hydrolase</keyword>
<dbReference type="Proteomes" id="UP000231067">
    <property type="component" value="Unassembled WGS sequence"/>
</dbReference>
<dbReference type="SUPFAM" id="SSF52540">
    <property type="entry name" value="P-loop containing nucleoside triphosphate hydrolases"/>
    <property type="match status" value="2"/>
</dbReference>
<dbReference type="InterPro" id="IPR014001">
    <property type="entry name" value="Helicase_ATP-bd"/>
</dbReference>
<accession>A0A2H0ABG6</accession>
<dbReference type="InterPro" id="IPR027417">
    <property type="entry name" value="P-loop_NTPase"/>
</dbReference>
<dbReference type="InterPro" id="IPR049730">
    <property type="entry name" value="SNF2/RAD54-like_C"/>
</dbReference>
<dbReference type="SMART" id="SM00487">
    <property type="entry name" value="DEXDc"/>
    <property type="match status" value="1"/>
</dbReference>
<dbReference type="GO" id="GO:0004386">
    <property type="term" value="F:helicase activity"/>
    <property type="evidence" value="ECO:0007669"/>
    <property type="project" value="UniProtKB-KW"/>
</dbReference>
<dbReference type="InterPro" id="IPR038718">
    <property type="entry name" value="SNF2-like_sf"/>
</dbReference>
<reference evidence="4 5" key="1">
    <citation type="submission" date="2017-09" db="EMBL/GenBank/DDBJ databases">
        <title>Depth-based differentiation of microbial function through sediment-hosted aquifers and enrichment of novel symbionts in the deep terrestrial subsurface.</title>
        <authorList>
            <person name="Probst A.J."/>
            <person name="Ladd B."/>
            <person name="Jarett J.K."/>
            <person name="Geller-Mcgrath D.E."/>
            <person name="Sieber C.M."/>
            <person name="Emerson J.B."/>
            <person name="Anantharaman K."/>
            <person name="Thomas B.C."/>
            <person name="Malmstrom R."/>
            <person name="Stieglmeier M."/>
            <person name="Klingl A."/>
            <person name="Woyke T."/>
            <person name="Ryan C.M."/>
            <person name="Banfield J.F."/>
        </authorList>
    </citation>
    <scope>NUCLEOTIDE SEQUENCE [LARGE SCALE GENOMIC DNA]</scope>
    <source>
        <strain evidence="4">CG23_combo_of_CG06-09_8_20_14_all_40_23</strain>
    </source>
</reference>
<dbReference type="InterPro" id="IPR000330">
    <property type="entry name" value="SNF2_N"/>
</dbReference>
<keyword evidence="4" id="KW-0347">Helicase</keyword>
<dbReference type="EMBL" id="PCSH01000020">
    <property type="protein sequence ID" value="PIP42160.1"/>
    <property type="molecule type" value="Genomic_DNA"/>
</dbReference>
<proteinExistence type="predicted"/>
<evidence type="ECO:0000313" key="4">
    <source>
        <dbReference type="EMBL" id="PIP42160.1"/>
    </source>
</evidence>
<evidence type="ECO:0000313" key="5">
    <source>
        <dbReference type="Proteomes" id="UP000231067"/>
    </source>
</evidence>
<dbReference type="Pfam" id="PF00271">
    <property type="entry name" value="Helicase_C"/>
    <property type="match status" value="1"/>
</dbReference>
<dbReference type="PROSITE" id="PS51192">
    <property type="entry name" value="HELICASE_ATP_BIND_1"/>
    <property type="match status" value="1"/>
</dbReference>
<dbReference type="CDD" id="cd18793">
    <property type="entry name" value="SF2_C_SNF"/>
    <property type="match status" value="1"/>
</dbReference>
<dbReference type="Gene3D" id="3.40.50.300">
    <property type="entry name" value="P-loop containing nucleotide triphosphate hydrolases"/>
    <property type="match status" value="1"/>
</dbReference>
<evidence type="ECO:0000259" key="2">
    <source>
        <dbReference type="PROSITE" id="PS51192"/>
    </source>
</evidence>
<dbReference type="PROSITE" id="PS51194">
    <property type="entry name" value="HELICASE_CTER"/>
    <property type="match status" value="1"/>
</dbReference>
<keyword evidence="4" id="KW-0547">Nucleotide-binding</keyword>
<evidence type="ECO:0000256" key="1">
    <source>
        <dbReference type="ARBA" id="ARBA00022801"/>
    </source>
</evidence>
<feature type="domain" description="Helicase ATP-binding" evidence="2">
    <location>
        <begin position="490"/>
        <end position="646"/>
    </location>
</feature>
<dbReference type="CDD" id="cd18012">
    <property type="entry name" value="DEXQc_arch_SWI2_SNF2"/>
    <property type="match status" value="1"/>
</dbReference>
<protein>
    <submittedName>
        <fullName evidence="4">Helicase SNF</fullName>
    </submittedName>
</protein>
<dbReference type="GO" id="GO:0005524">
    <property type="term" value="F:ATP binding"/>
    <property type="evidence" value="ECO:0007669"/>
    <property type="project" value="InterPro"/>
</dbReference>
<name>A0A2H0ABG6_9BACT</name>
<dbReference type="Gene3D" id="3.40.50.10810">
    <property type="entry name" value="Tandem AAA-ATPase domain"/>
    <property type="match status" value="1"/>
</dbReference>
<dbReference type="SMART" id="SM00490">
    <property type="entry name" value="HELICc"/>
    <property type="match status" value="1"/>
</dbReference>
<keyword evidence="4" id="KW-0067">ATP-binding</keyword>